<dbReference type="InterPro" id="IPR018660">
    <property type="entry name" value="MliC"/>
</dbReference>
<organism evidence="8 9">
    <name type="scientific">Qingshengfaniella alkalisoli</name>
    <dbReference type="NCBI Taxonomy" id="2599296"/>
    <lineage>
        <taxon>Bacteria</taxon>
        <taxon>Pseudomonadati</taxon>
        <taxon>Pseudomonadota</taxon>
        <taxon>Alphaproteobacteria</taxon>
        <taxon>Rhodobacterales</taxon>
        <taxon>Paracoccaceae</taxon>
        <taxon>Qingshengfaniella</taxon>
    </lineage>
</organism>
<keyword evidence="3" id="KW-0564">Palmitate</keyword>
<feature type="signal peptide" evidence="5">
    <location>
        <begin position="1"/>
        <end position="19"/>
    </location>
</feature>
<reference evidence="8 9" key="1">
    <citation type="submission" date="2019-07" db="EMBL/GenBank/DDBJ databases">
        <title>Litoreibacter alkalisoli sp. nov., isolated from saline-alkaline soil.</title>
        <authorList>
            <person name="Wang S."/>
            <person name="Xu L."/>
            <person name="Xing Y.-T."/>
            <person name="Sun J.-Q."/>
        </authorList>
    </citation>
    <scope>NUCLEOTIDE SEQUENCE [LARGE SCALE GENOMIC DNA]</scope>
    <source>
        <strain evidence="8 9">LN3S51</strain>
    </source>
</reference>
<dbReference type="Pfam" id="PF07007">
    <property type="entry name" value="LprI"/>
    <property type="match status" value="1"/>
</dbReference>
<feature type="chain" id="PRO_5022890537" evidence="5">
    <location>
        <begin position="20"/>
        <end position="210"/>
    </location>
</feature>
<dbReference type="GO" id="GO:0005576">
    <property type="term" value="C:extracellular region"/>
    <property type="evidence" value="ECO:0007669"/>
    <property type="project" value="TreeGrafter"/>
</dbReference>
<evidence type="ECO:0000313" key="9">
    <source>
        <dbReference type="Proteomes" id="UP000318483"/>
    </source>
</evidence>
<proteinExistence type="predicted"/>
<feature type="domain" description="C-type lysozyme inhibitor" evidence="7">
    <location>
        <begin position="143"/>
        <end position="201"/>
    </location>
</feature>
<keyword evidence="1 5" id="KW-0732">Signal</keyword>
<feature type="domain" description="Lysozyme inhibitor LprI-like N-terminal" evidence="6">
    <location>
        <begin position="28"/>
        <end position="92"/>
    </location>
</feature>
<evidence type="ECO:0000256" key="1">
    <source>
        <dbReference type="ARBA" id="ARBA00022729"/>
    </source>
</evidence>
<dbReference type="InterPro" id="IPR036328">
    <property type="entry name" value="MliC_sf"/>
</dbReference>
<dbReference type="InterPro" id="IPR009739">
    <property type="entry name" value="LprI-like_N"/>
</dbReference>
<name>A0A5B8I800_9RHOB</name>
<dbReference type="EMBL" id="CP042261">
    <property type="protein sequence ID" value="QDY70025.1"/>
    <property type="molecule type" value="Genomic_DNA"/>
</dbReference>
<dbReference type="Gene3D" id="1.20.1270.180">
    <property type="match status" value="1"/>
</dbReference>
<evidence type="ECO:0000256" key="4">
    <source>
        <dbReference type="ARBA" id="ARBA00023288"/>
    </source>
</evidence>
<dbReference type="PANTHER" id="PTHR37549">
    <property type="entry name" value="LIPOPROTEIN LPRI"/>
    <property type="match status" value="1"/>
</dbReference>
<dbReference type="Pfam" id="PF09864">
    <property type="entry name" value="MliC"/>
    <property type="match status" value="1"/>
</dbReference>
<dbReference type="RefSeq" id="WP_146365401.1">
    <property type="nucleotide sequence ID" value="NZ_CP042261.1"/>
</dbReference>
<evidence type="ECO:0000256" key="2">
    <source>
        <dbReference type="ARBA" id="ARBA00023136"/>
    </source>
</evidence>
<protein>
    <submittedName>
        <fullName evidence="8">DUF1311 domain-containing protein</fullName>
    </submittedName>
</protein>
<evidence type="ECO:0000256" key="5">
    <source>
        <dbReference type="SAM" id="SignalP"/>
    </source>
</evidence>
<dbReference type="Gene3D" id="2.40.128.200">
    <property type="match status" value="1"/>
</dbReference>
<dbReference type="Proteomes" id="UP000318483">
    <property type="component" value="Chromosome"/>
</dbReference>
<accession>A0A5B8I800</accession>
<dbReference type="PANTHER" id="PTHR37549:SF1">
    <property type="entry name" value="LIPOPROTEIN LPRI"/>
    <property type="match status" value="1"/>
</dbReference>
<evidence type="ECO:0000313" key="8">
    <source>
        <dbReference type="EMBL" id="QDY70025.1"/>
    </source>
</evidence>
<keyword evidence="9" id="KW-1185">Reference proteome</keyword>
<dbReference type="OrthoDB" id="5565855at2"/>
<keyword evidence="2" id="KW-0472">Membrane</keyword>
<dbReference type="KEGG" id="lit:FPZ52_10605"/>
<dbReference type="AlphaFoldDB" id="A0A5B8I800"/>
<gene>
    <name evidence="8" type="ORF">FPZ52_10605</name>
</gene>
<evidence type="ECO:0000256" key="3">
    <source>
        <dbReference type="ARBA" id="ARBA00023139"/>
    </source>
</evidence>
<dbReference type="SUPFAM" id="SSF141488">
    <property type="entry name" value="YdhA-like"/>
    <property type="match status" value="1"/>
</dbReference>
<sequence>MQRLMIVALFVVAASGVQAQDAGPGFDCEKASRDSERMICDDPLLSALDHEMSRTYTLAVETPDMDPDRLNELQAMQRDWIKRRDACDGKAEDPRGCMISEYGMRMYDLRQRYANARSDDDAGITIGPLPLECGGLDQVPGVLFINGPESMATVHHDQTWATLVQERAASGVKYTGSAWNGDYLLWTKGDAAQLALPDADQVDCLIGEAG</sequence>
<keyword evidence="4" id="KW-0449">Lipoprotein</keyword>
<evidence type="ECO:0000259" key="6">
    <source>
        <dbReference type="Pfam" id="PF07007"/>
    </source>
</evidence>
<evidence type="ECO:0000259" key="7">
    <source>
        <dbReference type="Pfam" id="PF09864"/>
    </source>
</evidence>
<dbReference type="InterPro" id="IPR052755">
    <property type="entry name" value="Lysozyme_Inhibitor_LprI"/>
</dbReference>